<keyword evidence="4" id="KW-1185">Reference proteome</keyword>
<dbReference type="InterPro" id="IPR000999">
    <property type="entry name" value="RNase_III_dom"/>
</dbReference>
<evidence type="ECO:0000256" key="1">
    <source>
        <dbReference type="SAM" id="MobiDB-lite"/>
    </source>
</evidence>
<dbReference type="Gene3D" id="1.10.1520.10">
    <property type="entry name" value="Ribonuclease III domain"/>
    <property type="match status" value="1"/>
</dbReference>
<organism evidence="3 4">
    <name type="scientific">Hohenbuehelia grisea</name>
    <dbReference type="NCBI Taxonomy" id="104357"/>
    <lineage>
        <taxon>Eukaryota</taxon>
        <taxon>Fungi</taxon>
        <taxon>Dikarya</taxon>
        <taxon>Basidiomycota</taxon>
        <taxon>Agaricomycotina</taxon>
        <taxon>Agaricomycetes</taxon>
        <taxon>Agaricomycetidae</taxon>
        <taxon>Agaricales</taxon>
        <taxon>Pleurotineae</taxon>
        <taxon>Pleurotaceae</taxon>
        <taxon>Hohenbuehelia</taxon>
    </lineage>
</organism>
<name>A0ABR3JTI5_9AGAR</name>
<comment type="caution">
    <text evidence="3">The sequence shown here is derived from an EMBL/GenBank/DDBJ whole genome shotgun (WGS) entry which is preliminary data.</text>
</comment>
<feature type="region of interest" description="Disordered" evidence="1">
    <location>
        <begin position="37"/>
        <end position="116"/>
    </location>
</feature>
<feature type="compositionally biased region" description="Low complexity" evidence="1">
    <location>
        <begin position="49"/>
        <end position="65"/>
    </location>
</feature>
<dbReference type="SUPFAM" id="SSF69065">
    <property type="entry name" value="RNase III domain-like"/>
    <property type="match status" value="1"/>
</dbReference>
<protein>
    <recommendedName>
        <fullName evidence="2">RNase III domain-containing protein</fullName>
    </recommendedName>
</protein>
<reference evidence="4" key="1">
    <citation type="submission" date="2024-06" db="EMBL/GenBank/DDBJ databases">
        <title>Multi-omics analyses provide insights into the biosynthesis of the anticancer antibiotic pleurotin in Hohenbuehelia grisea.</title>
        <authorList>
            <person name="Weaver J.A."/>
            <person name="Alberti F."/>
        </authorList>
    </citation>
    <scope>NUCLEOTIDE SEQUENCE [LARGE SCALE GENOMIC DNA]</scope>
    <source>
        <strain evidence="4">T-177</strain>
    </source>
</reference>
<dbReference type="EMBL" id="JASNQZ010000004">
    <property type="protein sequence ID" value="KAL0958442.1"/>
    <property type="molecule type" value="Genomic_DNA"/>
</dbReference>
<proteinExistence type="predicted"/>
<evidence type="ECO:0000313" key="4">
    <source>
        <dbReference type="Proteomes" id="UP001556367"/>
    </source>
</evidence>
<dbReference type="Pfam" id="PF14622">
    <property type="entry name" value="Ribonucleas_3_3"/>
    <property type="match status" value="1"/>
</dbReference>
<dbReference type="InterPro" id="IPR036389">
    <property type="entry name" value="RNase_III_sf"/>
</dbReference>
<dbReference type="Proteomes" id="UP001556367">
    <property type="component" value="Unassembled WGS sequence"/>
</dbReference>
<feature type="domain" description="RNase III" evidence="2">
    <location>
        <begin position="142"/>
        <end position="290"/>
    </location>
</feature>
<evidence type="ECO:0000259" key="2">
    <source>
        <dbReference type="Pfam" id="PF14622"/>
    </source>
</evidence>
<dbReference type="PANTHER" id="PTHR28160:SF1">
    <property type="entry name" value="LARGE RIBOSOMAL SUBUNIT PROTEIN ML57"/>
    <property type="match status" value="1"/>
</dbReference>
<evidence type="ECO:0000313" key="3">
    <source>
        <dbReference type="EMBL" id="KAL0958442.1"/>
    </source>
</evidence>
<feature type="compositionally biased region" description="Low complexity" evidence="1">
    <location>
        <begin position="101"/>
        <end position="113"/>
    </location>
</feature>
<gene>
    <name evidence="3" type="ORF">HGRIS_000585</name>
</gene>
<dbReference type="InterPro" id="IPR040030">
    <property type="entry name" value="Ribosomal_mL57"/>
</dbReference>
<dbReference type="PANTHER" id="PTHR28160">
    <property type="entry name" value="54S RIBOSOMAL PROTEIN L15, MITOCHONDRIAL"/>
    <property type="match status" value="1"/>
</dbReference>
<sequence>MSASLRCFKQSRKLFGLGNSATSSSFRYPRTSVIRQARFATESTRIDNTSSPPSAGTSTSDSAAAELGEGKRQPTSSSSTLPPADSEPTARPERTRRPRPTSRTSSTYVSPTRFTRKPDIPSVEPYFAEHLNGVFEPLVFPPELARRILTHGSHPAAMFGHNGAYSFIGRRVLDSYLLLFLSSSAVLRPTHDVQQIATQTLHTYTLGEFVGSQWGLGRVLRWTPTVSEEKFQASEMLSKAAAQEQEARTVMRGTGLYKVQGDAVAAVMGGIFSHFGGAVAHRVFHTHLLPLLAIHNKAVGLPQIFHEDVKRIRRELEGSNRELAFSKPSAGQTAPTYPVQQTMIQDAPRATPQKAVA</sequence>
<accession>A0ABR3JTI5</accession>